<proteinExistence type="predicted"/>
<feature type="transmembrane region" description="Helical" evidence="1">
    <location>
        <begin position="125"/>
        <end position="142"/>
    </location>
</feature>
<gene>
    <name evidence="2" type="ORF">DesyoDRAFT_2006</name>
</gene>
<keyword evidence="3" id="KW-1185">Reference proteome</keyword>
<organism evidence="2 3">
    <name type="scientific">Desulfosporosinus youngiae DSM 17734</name>
    <dbReference type="NCBI Taxonomy" id="768710"/>
    <lineage>
        <taxon>Bacteria</taxon>
        <taxon>Bacillati</taxon>
        <taxon>Bacillota</taxon>
        <taxon>Clostridia</taxon>
        <taxon>Eubacteriales</taxon>
        <taxon>Desulfitobacteriaceae</taxon>
        <taxon>Desulfosporosinus</taxon>
    </lineage>
</organism>
<dbReference type="OrthoDB" id="1650893at2"/>
<accession>H5Y3J9</accession>
<feature type="transmembrane region" description="Helical" evidence="1">
    <location>
        <begin position="234"/>
        <end position="258"/>
    </location>
</feature>
<keyword evidence="1" id="KW-0812">Transmembrane</keyword>
<reference evidence="2 3" key="1">
    <citation type="submission" date="2011-11" db="EMBL/GenBank/DDBJ databases">
        <title>The Noncontiguous Finished genome of Desulfosporosinus youngiae DSM 17734.</title>
        <authorList>
            <consortium name="US DOE Joint Genome Institute (JGI-PGF)"/>
            <person name="Lucas S."/>
            <person name="Han J."/>
            <person name="Lapidus A."/>
            <person name="Cheng J.-F."/>
            <person name="Goodwin L."/>
            <person name="Pitluck S."/>
            <person name="Peters L."/>
            <person name="Ovchinnikova G."/>
            <person name="Lu M."/>
            <person name="Land M.L."/>
            <person name="Hauser L."/>
            <person name="Pester M."/>
            <person name="Spring S."/>
            <person name="Ollivier B."/>
            <person name="Rattei T."/>
            <person name="Klenk H.-P."/>
            <person name="Wagner M."/>
            <person name="Loy A."/>
            <person name="Woyke T.J."/>
        </authorList>
    </citation>
    <scope>NUCLEOTIDE SEQUENCE [LARGE SCALE GENOMIC DNA]</scope>
    <source>
        <strain evidence="2 3">DSM 17734</strain>
    </source>
</reference>
<evidence type="ECO:0000313" key="2">
    <source>
        <dbReference type="EMBL" id="EHQ89108.1"/>
    </source>
</evidence>
<sequence>MNHKVKKVINFRFDRYKDIEVKLEKLAAKGLFLEECDAFLWTFRKGEPKKLKYTVTYFSEGSVFNPDITDNQQTYFDYAKAAGWDFVTQFNQMQIFCSEADNPIPFETDEKEKFENIKRCMRKSFLPSIIVMILVLMLNLVVQFNSFQLDPIDFLSDPSRLFSVAMILAVVIYEVYSLLDYFIWCKRSERSIAGGGECAENISMVRRIVHIIFMSFIFAGFGYLLNYLVFKISWFGAFLCIIQMPILLTVFWLSIKYLKKKKASAAINKVISFTVLILAAFAYLAFIVWFTIKFGFNVGADSDYRTVAWPVTATTSHEYRLYRDDIPLTCEDLYGDIDYDYYSYEKKINSTLFLTKSNYRQDSLPAKDAPPRLEYDILEPQFKFVYHLAKKHLLEIPQWRDNVSFESIDNKIFGTVEAYQRYYDDTPTGKYILLFENKMIELTMEEPPSRKQISIIKEKLRV</sequence>
<feature type="transmembrane region" description="Helical" evidence="1">
    <location>
        <begin position="162"/>
        <end position="183"/>
    </location>
</feature>
<keyword evidence="1" id="KW-1133">Transmembrane helix</keyword>
<dbReference type="eggNOG" id="ENOG5030XA4">
    <property type="taxonomic scope" value="Bacteria"/>
</dbReference>
<dbReference type="HOGENOM" id="CLU_590313_0_0_9"/>
<dbReference type="RefSeq" id="WP_007782402.1">
    <property type="nucleotide sequence ID" value="NZ_CM001441.1"/>
</dbReference>
<protein>
    <recommendedName>
        <fullName evidence="4">DUF2812 domain-containing protein</fullName>
    </recommendedName>
</protein>
<evidence type="ECO:0000256" key="1">
    <source>
        <dbReference type="SAM" id="Phobius"/>
    </source>
</evidence>
<dbReference type="InterPro" id="IPR021359">
    <property type="entry name" value="DUF2812"/>
</dbReference>
<dbReference type="EMBL" id="CM001441">
    <property type="protein sequence ID" value="EHQ89108.1"/>
    <property type="molecule type" value="Genomic_DNA"/>
</dbReference>
<evidence type="ECO:0008006" key="4">
    <source>
        <dbReference type="Google" id="ProtNLM"/>
    </source>
</evidence>
<dbReference type="Proteomes" id="UP000005104">
    <property type="component" value="Chromosome"/>
</dbReference>
<evidence type="ECO:0000313" key="3">
    <source>
        <dbReference type="Proteomes" id="UP000005104"/>
    </source>
</evidence>
<dbReference type="STRING" id="768710.DesyoDRAFT_2006"/>
<dbReference type="Pfam" id="PF11193">
    <property type="entry name" value="DUF2812"/>
    <property type="match status" value="1"/>
</dbReference>
<dbReference type="AlphaFoldDB" id="H5Y3J9"/>
<name>H5Y3J9_9FIRM</name>
<feature type="transmembrane region" description="Helical" evidence="1">
    <location>
        <begin position="208"/>
        <end position="228"/>
    </location>
</feature>
<feature type="transmembrane region" description="Helical" evidence="1">
    <location>
        <begin position="270"/>
        <end position="292"/>
    </location>
</feature>
<keyword evidence="1" id="KW-0472">Membrane</keyword>